<dbReference type="FunCoup" id="A0A6P3FLC0">
    <property type="interactions" value="196"/>
</dbReference>
<reference evidence="5" key="1">
    <citation type="submission" date="2025-08" db="UniProtKB">
        <authorList>
            <consortium name="RefSeq"/>
        </authorList>
    </citation>
    <scope>IDENTIFICATION</scope>
</reference>
<dbReference type="GeneID" id="101572874"/>
<dbReference type="OrthoDB" id="9904367at2759"/>
<keyword evidence="4" id="KW-1185">Reference proteome</keyword>
<dbReference type="PANTHER" id="PTHR14292">
    <property type="entry name" value="INTERLEUKIN-18-BINDING PROTEIN"/>
    <property type="match status" value="1"/>
</dbReference>
<evidence type="ECO:0000313" key="5">
    <source>
        <dbReference type="RefSeq" id="XP_004642120.3"/>
    </source>
</evidence>
<dbReference type="PROSITE" id="PS50835">
    <property type="entry name" value="IG_LIKE"/>
    <property type="match status" value="1"/>
</dbReference>
<proteinExistence type="predicted"/>
<dbReference type="InterPro" id="IPR036179">
    <property type="entry name" value="Ig-like_dom_sf"/>
</dbReference>
<dbReference type="Pfam" id="PF22009">
    <property type="entry name" value="YLDV-IL18BP-like"/>
    <property type="match status" value="1"/>
</dbReference>
<feature type="domain" description="Ig-like" evidence="3">
    <location>
        <begin position="64"/>
        <end position="166"/>
    </location>
</feature>
<dbReference type="RefSeq" id="XP_004642120.3">
    <property type="nucleotide sequence ID" value="XM_004642063.3"/>
</dbReference>
<dbReference type="AlphaFoldDB" id="A0A6P3FLC0"/>
<dbReference type="Gene3D" id="2.60.40.10">
    <property type="entry name" value="Immunoglobulins"/>
    <property type="match status" value="1"/>
</dbReference>
<dbReference type="InParanoid" id="A0A6P3FLC0"/>
<dbReference type="InterPro" id="IPR055139">
    <property type="entry name" value="IL18BP-like_dom"/>
</dbReference>
<evidence type="ECO:0000259" key="3">
    <source>
        <dbReference type="PROSITE" id="PS50835"/>
    </source>
</evidence>
<feature type="compositionally biased region" description="Polar residues" evidence="1">
    <location>
        <begin position="176"/>
        <end position="186"/>
    </location>
</feature>
<dbReference type="InterPro" id="IPR039681">
    <property type="entry name" value="IL18BP"/>
</dbReference>
<dbReference type="InterPro" id="IPR013783">
    <property type="entry name" value="Ig-like_fold"/>
</dbReference>
<feature type="chain" id="PRO_5027818156" evidence="2">
    <location>
        <begin position="28"/>
        <end position="205"/>
    </location>
</feature>
<dbReference type="SUPFAM" id="SSF48726">
    <property type="entry name" value="Immunoglobulin"/>
    <property type="match status" value="1"/>
</dbReference>
<sequence length="205" mass="22361">MTMGQNWIPDSSWWVLLLCSHTVTVLARAMPTSQNITAAIASARISKDPCPASPLVLPTAERCPALQVTWPEVEVPLNGTLTLSCTACSHFSHFSVLYWLGNGSFIEHLPGRLRECNSSHKRERGTHTWLWKALVLEEMSPALRSTNFSCVFADPRQVAQSHILLAQLWDGLKTSLPSTSPASQPQPRVPAAPINRAESAGPATA</sequence>
<dbReference type="PANTHER" id="PTHR14292:SF2">
    <property type="entry name" value="INTERLEUKIN-18-BINDING PROTEIN"/>
    <property type="match status" value="1"/>
</dbReference>
<dbReference type="InterPro" id="IPR007110">
    <property type="entry name" value="Ig-like_dom"/>
</dbReference>
<organism evidence="4 5">
    <name type="scientific">Octodon degus</name>
    <name type="common">Degu</name>
    <name type="synonym">Sciurus degus</name>
    <dbReference type="NCBI Taxonomy" id="10160"/>
    <lineage>
        <taxon>Eukaryota</taxon>
        <taxon>Metazoa</taxon>
        <taxon>Chordata</taxon>
        <taxon>Craniata</taxon>
        <taxon>Vertebrata</taxon>
        <taxon>Euteleostomi</taxon>
        <taxon>Mammalia</taxon>
        <taxon>Eutheria</taxon>
        <taxon>Euarchontoglires</taxon>
        <taxon>Glires</taxon>
        <taxon>Rodentia</taxon>
        <taxon>Hystricomorpha</taxon>
        <taxon>Octodontidae</taxon>
        <taxon>Octodon</taxon>
    </lineage>
</organism>
<dbReference type="CTD" id="10068"/>
<evidence type="ECO:0000256" key="1">
    <source>
        <dbReference type="SAM" id="MobiDB-lite"/>
    </source>
</evidence>
<protein>
    <submittedName>
        <fullName evidence="5">Interleukin-18-binding protein isoform X1</fullName>
    </submittedName>
</protein>
<dbReference type="Proteomes" id="UP000515203">
    <property type="component" value="Unplaced"/>
</dbReference>
<name>A0A6P3FLC0_OCTDE</name>
<dbReference type="GO" id="GO:0042088">
    <property type="term" value="P:T-helper 1 type immune response"/>
    <property type="evidence" value="ECO:0007669"/>
    <property type="project" value="TreeGrafter"/>
</dbReference>
<accession>A0A6P3FLC0</accession>
<dbReference type="GO" id="GO:0005615">
    <property type="term" value="C:extracellular space"/>
    <property type="evidence" value="ECO:0007669"/>
    <property type="project" value="TreeGrafter"/>
</dbReference>
<feature type="signal peptide" evidence="2">
    <location>
        <begin position="1"/>
        <end position="27"/>
    </location>
</feature>
<gene>
    <name evidence="5" type="primary">Il18bp</name>
</gene>
<evidence type="ECO:0000256" key="2">
    <source>
        <dbReference type="SAM" id="SignalP"/>
    </source>
</evidence>
<keyword evidence="2" id="KW-0732">Signal</keyword>
<dbReference type="GO" id="GO:0042007">
    <property type="term" value="F:interleukin-18 binding"/>
    <property type="evidence" value="ECO:0007669"/>
    <property type="project" value="InterPro"/>
</dbReference>
<evidence type="ECO:0000313" key="4">
    <source>
        <dbReference type="Proteomes" id="UP000515203"/>
    </source>
</evidence>
<feature type="region of interest" description="Disordered" evidence="1">
    <location>
        <begin position="176"/>
        <end position="205"/>
    </location>
</feature>